<accession>A0A9P8N5S1</accession>
<dbReference type="Pfam" id="PF00378">
    <property type="entry name" value="ECH_1"/>
    <property type="match status" value="1"/>
</dbReference>
<dbReference type="Gene3D" id="3.90.226.10">
    <property type="entry name" value="2-enoyl-CoA Hydratase, Chain A, domain 1"/>
    <property type="match status" value="1"/>
</dbReference>
<dbReference type="OrthoDB" id="1696280at2759"/>
<dbReference type="AlphaFoldDB" id="A0A9P8N5S1"/>
<dbReference type="EMBL" id="JAIZPD010000002">
    <property type="protein sequence ID" value="KAH0966284.1"/>
    <property type="molecule type" value="Genomic_DNA"/>
</dbReference>
<sequence>MASPPPLFSIPIPPLADSSAHPGGSIVCTAPQPGVFLLTWSSPPDNRLTTPFCRALLAALDALEFGPAAAAGGSVLITTSAITKFYSNGLDLAHAVGTDGFWPLLYQVWRRFLTYPMPTIALLNGHTYAGGLMLAMAHDYRIAPSARGHLCLNELLFGAPLKPAMAALFRHKLPPATCRALALEARRFAGPDALAAGIVDVVATSSPGLDDALALVRDRALLEKSKSGVYGVIKTEMHSPLLAYLSPPGLEAEDARFDRDQRAEAERKEFGKVWYDQWLNESKAKL</sequence>
<protein>
    <submittedName>
        <fullName evidence="1">Enoyl-CoA hydratase/isomerase domain-containing protein</fullName>
    </submittedName>
</protein>
<dbReference type="GO" id="GO:0005777">
    <property type="term" value="C:peroxisome"/>
    <property type="evidence" value="ECO:0007669"/>
    <property type="project" value="TreeGrafter"/>
</dbReference>
<dbReference type="PANTHER" id="PTHR11941">
    <property type="entry name" value="ENOYL-COA HYDRATASE-RELATED"/>
    <property type="match status" value="1"/>
</dbReference>
<dbReference type="CDD" id="cd06558">
    <property type="entry name" value="crotonase-like"/>
    <property type="match status" value="1"/>
</dbReference>
<dbReference type="GO" id="GO:0004165">
    <property type="term" value="F:delta(3)-delta(2)-enoyl-CoA isomerase activity"/>
    <property type="evidence" value="ECO:0007669"/>
    <property type="project" value="TreeGrafter"/>
</dbReference>
<dbReference type="GeneID" id="68350822"/>
<dbReference type="InterPro" id="IPR001753">
    <property type="entry name" value="Enoyl-CoA_hydra/iso"/>
</dbReference>
<evidence type="ECO:0000313" key="2">
    <source>
        <dbReference type="Proteomes" id="UP000824596"/>
    </source>
</evidence>
<reference evidence="1" key="1">
    <citation type="submission" date="2021-09" db="EMBL/GenBank/DDBJ databases">
        <title>A high-quality genome of the endoparasitic fungus Hirsutella rhossiliensis with a comparison of Hirsutella genomes reveals transposable elements contributing to genome size variation.</title>
        <authorList>
            <person name="Lin R."/>
            <person name="Jiao Y."/>
            <person name="Sun X."/>
            <person name="Ling J."/>
            <person name="Xie B."/>
            <person name="Cheng X."/>
        </authorList>
    </citation>
    <scope>NUCLEOTIDE SEQUENCE</scope>
    <source>
        <strain evidence="1">HR02</strain>
    </source>
</reference>
<dbReference type="Proteomes" id="UP000824596">
    <property type="component" value="Unassembled WGS sequence"/>
</dbReference>
<dbReference type="InterPro" id="IPR029045">
    <property type="entry name" value="ClpP/crotonase-like_dom_sf"/>
</dbReference>
<dbReference type="RefSeq" id="XP_044723797.1">
    <property type="nucleotide sequence ID" value="XM_044860164.1"/>
</dbReference>
<organism evidence="1 2">
    <name type="scientific">Hirsutella rhossiliensis</name>
    <dbReference type="NCBI Taxonomy" id="111463"/>
    <lineage>
        <taxon>Eukaryota</taxon>
        <taxon>Fungi</taxon>
        <taxon>Dikarya</taxon>
        <taxon>Ascomycota</taxon>
        <taxon>Pezizomycotina</taxon>
        <taxon>Sordariomycetes</taxon>
        <taxon>Hypocreomycetidae</taxon>
        <taxon>Hypocreales</taxon>
        <taxon>Ophiocordycipitaceae</taxon>
        <taxon>Hirsutella</taxon>
    </lineage>
</organism>
<keyword evidence="2" id="KW-1185">Reference proteome</keyword>
<evidence type="ECO:0000313" key="1">
    <source>
        <dbReference type="EMBL" id="KAH0966284.1"/>
    </source>
</evidence>
<gene>
    <name evidence="1" type="ORF">HRG_01693</name>
</gene>
<dbReference type="GO" id="GO:0006635">
    <property type="term" value="P:fatty acid beta-oxidation"/>
    <property type="evidence" value="ECO:0007669"/>
    <property type="project" value="TreeGrafter"/>
</dbReference>
<name>A0A9P8N5S1_9HYPO</name>
<dbReference type="SUPFAM" id="SSF52096">
    <property type="entry name" value="ClpP/crotonase"/>
    <property type="match status" value="1"/>
</dbReference>
<comment type="caution">
    <text evidence="1">The sequence shown here is derived from an EMBL/GenBank/DDBJ whole genome shotgun (WGS) entry which is preliminary data.</text>
</comment>
<dbReference type="PANTHER" id="PTHR11941:SF75">
    <property type="entry name" value="ENOYL-COA HYDRATASE_ISOMERASE FAMILY PROTEIN"/>
    <property type="match status" value="1"/>
</dbReference>
<proteinExistence type="predicted"/>